<dbReference type="SUPFAM" id="SSF51735">
    <property type="entry name" value="NAD(P)-binding Rossmann-fold domains"/>
    <property type="match status" value="1"/>
</dbReference>
<dbReference type="Pfam" id="PF01381">
    <property type="entry name" value="HTH_3"/>
    <property type="match status" value="1"/>
</dbReference>
<evidence type="ECO:0000259" key="2">
    <source>
        <dbReference type="PROSITE" id="PS50943"/>
    </source>
</evidence>
<name>A0A6J5BDC1_9BURK</name>
<dbReference type="Proteomes" id="UP000494255">
    <property type="component" value="Unassembled WGS sequence"/>
</dbReference>
<evidence type="ECO:0000313" key="4">
    <source>
        <dbReference type="Proteomes" id="UP000494255"/>
    </source>
</evidence>
<dbReference type="GO" id="GO:0003677">
    <property type="term" value="F:DNA binding"/>
    <property type="evidence" value="ECO:0007669"/>
    <property type="project" value="UniProtKB-KW"/>
</dbReference>
<protein>
    <recommendedName>
        <fullName evidence="2">HTH cro/C1-type domain-containing protein</fullName>
    </recommendedName>
</protein>
<dbReference type="SMART" id="SM00530">
    <property type="entry name" value="HTH_XRE"/>
    <property type="match status" value="1"/>
</dbReference>
<dbReference type="GO" id="GO:0003700">
    <property type="term" value="F:DNA-binding transcription factor activity"/>
    <property type="evidence" value="ECO:0007669"/>
    <property type="project" value="TreeGrafter"/>
</dbReference>
<dbReference type="Gene3D" id="1.10.260.40">
    <property type="entry name" value="lambda repressor-like DNA-binding domains"/>
    <property type="match status" value="1"/>
</dbReference>
<gene>
    <name evidence="3" type="ORF">LMG24238_03651</name>
</gene>
<dbReference type="GO" id="GO:0005829">
    <property type="term" value="C:cytosol"/>
    <property type="evidence" value="ECO:0007669"/>
    <property type="project" value="TreeGrafter"/>
</dbReference>
<dbReference type="EMBL" id="CADIKC010000004">
    <property type="protein sequence ID" value="CAB3701252.1"/>
    <property type="molecule type" value="Genomic_DNA"/>
</dbReference>
<evidence type="ECO:0000313" key="3">
    <source>
        <dbReference type="EMBL" id="CAB3701252.1"/>
    </source>
</evidence>
<dbReference type="CDD" id="cd00093">
    <property type="entry name" value="HTH_XRE"/>
    <property type="match status" value="1"/>
</dbReference>
<accession>A0A6J5BDC1</accession>
<feature type="domain" description="HTH cro/C1-type" evidence="2">
    <location>
        <begin position="60"/>
        <end position="114"/>
    </location>
</feature>
<dbReference type="InterPro" id="IPR014710">
    <property type="entry name" value="RmlC-like_jellyroll"/>
</dbReference>
<keyword evidence="4" id="KW-1185">Reference proteome</keyword>
<evidence type="ECO:0000256" key="1">
    <source>
        <dbReference type="ARBA" id="ARBA00023125"/>
    </source>
</evidence>
<dbReference type="Pfam" id="PF07883">
    <property type="entry name" value="Cupin_2"/>
    <property type="match status" value="1"/>
</dbReference>
<dbReference type="PANTHER" id="PTHR46797">
    <property type="entry name" value="HTH-TYPE TRANSCRIPTIONAL REGULATOR"/>
    <property type="match status" value="1"/>
</dbReference>
<dbReference type="InterPro" id="IPR010982">
    <property type="entry name" value="Lambda_DNA-bd_dom_sf"/>
</dbReference>
<dbReference type="SUPFAM" id="SSF51182">
    <property type="entry name" value="RmlC-like cupins"/>
    <property type="match status" value="1"/>
</dbReference>
<dbReference type="CDD" id="cd02209">
    <property type="entry name" value="cupin_XRE_C"/>
    <property type="match status" value="1"/>
</dbReference>
<dbReference type="Gene3D" id="2.60.120.10">
    <property type="entry name" value="Jelly Rolls"/>
    <property type="match status" value="1"/>
</dbReference>
<dbReference type="InterPro" id="IPR050807">
    <property type="entry name" value="TransReg_Diox_bact_type"/>
</dbReference>
<dbReference type="InterPro" id="IPR011051">
    <property type="entry name" value="RmlC_Cupin_sf"/>
</dbReference>
<dbReference type="PROSITE" id="PS50943">
    <property type="entry name" value="HTH_CROC1"/>
    <property type="match status" value="1"/>
</dbReference>
<dbReference type="InterPro" id="IPR001387">
    <property type="entry name" value="Cro/C1-type_HTH"/>
</dbReference>
<sequence length="233" mass="25275">MGAAIAKRFQTEGATVIATGANPETLEKAKKEPWASKSTSFSMFTEMKKNIPSAQFGGKIRALRQRLKLTLDCTARAAGISKPFLSQIERGLAMPSIASLKGIADALGVAVQYFVDAPSEQKFVCRGEEVSFFEFADTANSFARLTHKSGGRRLEAILVRFPPYQSGPADMPTSAEEEFLYVTSGEISLTLEGKTFVLKTGDSAHYQSTLPQGWLNNQSTEALAIWVGTPNLL</sequence>
<dbReference type="PANTHER" id="PTHR46797:SF1">
    <property type="entry name" value="METHYLPHOSPHONATE SYNTHASE"/>
    <property type="match status" value="1"/>
</dbReference>
<organism evidence="3 4">
    <name type="scientific">Paraburkholderia sediminicola</name>
    <dbReference type="NCBI Taxonomy" id="458836"/>
    <lineage>
        <taxon>Bacteria</taxon>
        <taxon>Pseudomonadati</taxon>
        <taxon>Pseudomonadota</taxon>
        <taxon>Betaproteobacteria</taxon>
        <taxon>Burkholderiales</taxon>
        <taxon>Burkholderiaceae</taxon>
        <taxon>Paraburkholderia</taxon>
    </lineage>
</organism>
<dbReference type="SUPFAM" id="SSF47413">
    <property type="entry name" value="lambda repressor-like DNA-binding domains"/>
    <property type="match status" value="1"/>
</dbReference>
<dbReference type="InterPro" id="IPR036291">
    <property type="entry name" value="NAD(P)-bd_dom_sf"/>
</dbReference>
<dbReference type="InterPro" id="IPR013096">
    <property type="entry name" value="Cupin_2"/>
</dbReference>
<keyword evidence="1" id="KW-0238">DNA-binding</keyword>
<reference evidence="3 4" key="1">
    <citation type="submission" date="2020-04" db="EMBL/GenBank/DDBJ databases">
        <authorList>
            <person name="De Canck E."/>
        </authorList>
    </citation>
    <scope>NUCLEOTIDE SEQUENCE [LARGE SCALE GENOMIC DNA]</scope>
    <source>
        <strain evidence="3 4">LMG 24238</strain>
    </source>
</reference>
<proteinExistence type="predicted"/>
<dbReference type="AlphaFoldDB" id="A0A6J5BDC1"/>